<evidence type="ECO:0000313" key="2">
    <source>
        <dbReference type="Proteomes" id="UP000310066"/>
    </source>
</evidence>
<evidence type="ECO:0000313" key="1">
    <source>
        <dbReference type="EMBL" id="TKA43339.1"/>
    </source>
</evidence>
<dbReference type="PANTHER" id="PTHR42085">
    <property type="entry name" value="F-BOX DOMAIN-CONTAINING PROTEIN"/>
    <property type="match status" value="1"/>
</dbReference>
<dbReference type="InterPro" id="IPR038883">
    <property type="entry name" value="AN11006-like"/>
</dbReference>
<gene>
    <name evidence="1" type="ORF">B0A54_05821</name>
</gene>
<dbReference type="EMBL" id="NAJP01000019">
    <property type="protein sequence ID" value="TKA43339.1"/>
    <property type="molecule type" value="Genomic_DNA"/>
</dbReference>
<organism evidence="1 2">
    <name type="scientific">Friedmanniomyces endolithicus</name>
    <dbReference type="NCBI Taxonomy" id="329885"/>
    <lineage>
        <taxon>Eukaryota</taxon>
        <taxon>Fungi</taxon>
        <taxon>Dikarya</taxon>
        <taxon>Ascomycota</taxon>
        <taxon>Pezizomycotina</taxon>
        <taxon>Dothideomycetes</taxon>
        <taxon>Dothideomycetidae</taxon>
        <taxon>Mycosphaerellales</taxon>
        <taxon>Teratosphaeriaceae</taxon>
        <taxon>Friedmanniomyces</taxon>
    </lineage>
</organism>
<protein>
    <submittedName>
        <fullName evidence="1">Uncharacterized protein</fullName>
    </submittedName>
</protein>
<comment type="caution">
    <text evidence="1">The sequence shown here is derived from an EMBL/GenBank/DDBJ whole genome shotgun (WGS) entry which is preliminary data.</text>
</comment>
<dbReference type="PANTHER" id="PTHR42085:SF2">
    <property type="entry name" value="F-BOX DOMAIN-CONTAINING PROTEIN"/>
    <property type="match status" value="1"/>
</dbReference>
<reference evidence="1 2" key="1">
    <citation type="submission" date="2017-03" db="EMBL/GenBank/DDBJ databases">
        <title>Genomes of endolithic fungi from Antarctica.</title>
        <authorList>
            <person name="Coleine C."/>
            <person name="Masonjones S."/>
            <person name="Stajich J.E."/>
        </authorList>
    </citation>
    <scope>NUCLEOTIDE SEQUENCE [LARGE SCALE GENOMIC DNA]</scope>
    <source>
        <strain evidence="1 2">CCFEE 5311</strain>
    </source>
</reference>
<dbReference type="Proteomes" id="UP000310066">
    <property type="component" value="Unassembled WGS sequence"/>
</dbReference>
<dbReference type="OrthoDB" id="62952at2759"/>
<proteinExistence type="predicted"/>
<dbReference type="AlphaFoldDB" id="A0A4V5N8F3"/>
<accession>A0A4V5N8F3</accession>
<sequence>MSDPISCSPLFKLSPELRIKIYSHLLTFPNPIHLRQHVRGTPHTALLRTNRQIHSEARAVLYDLNTISLSRNDFCLNTDPVLQTPVQTQHVRHLRFTSFGESLACNFLLERCAVCRDDARGLLGVLVGMPVLRSGTIDYSTQIANFMRFRQLAADEGGRSTTGGLTVTCGRVGMYRVRGAGMDQVDLTFAHRPLASMWPDLATLSRSSLSDSEEETALARLRAQDPDVPDKLWLVLWAAQHGLSAAVLGEQAAGAWVEESELASMDGEQRDAALHRFTVVLQTFLKAHTAVQCRRYLNALRESVGV</sequence>
<name>A0A4V5N8F3_9PEZI</name>